<gene>
    <name evidence="2" type="ORF">JYB85_17695</name>
</gene>
<name>A0ABX7QZT1_9GAMM</name>
<evidence type="ECO:0000313" key="2">
    <source>
        <dbReference type="EMBL" id="QSX37064.1"/>
    </source>
</evidence>
<feature type="signal peptide" evidence="1">
    <location>
        <begin position="1"/>
        <end position="21"/>
    </location>
</feature>
<sequence>MKTMTSMMLAVLLLASPLAQALEQTLPAVLYISTIDSDELYNKLKATPSLKLMDKENVGNPLRLVVTYKYETTAGGEAAGFTSALLAGSSLGILPVVTNNDLVLTYELRVHGELLTSVSYRENFTKAQNMYSNQGLYTLDKDSMAWVMTTVDKFAADIQSNTELKQLIEEYNYYFGQ</sequence>
<evidence type="ECO:0008006" key="4">
    <source>
        <dbReference type="Google" id="ProtNLM"/>
    </source>
</evidence>
<proteinExistence type="predicted"/>
<organism evidence="2 3">
    <name type="scientific">Shewanella sedimentimangrovi</name>
    <dbReference type="NCBI Taxonomy" id="2814293"/>
    <lineage>
        <taxon>Bacteria</taxon>
        <taxon>Pseudomonadati</taxon>
        <taxon>Pseudomonadota</taxon>
        <taxon>Gammaproteobacteria</taxon>
        <taxon>Alteromonadales</taxon>
        <taxon>Shewanellaceae</taxon>
        <taxon>Shewanella</taxon>
    </lineage>
</organism>
<evidence type="ECO:0000256" key="1">
    <source>
        <dbReference type="SAM" id="SignalP"/>
    </source>
</evidence>
<protein>
    <recommendedName>
        <fullName evidence="4">Lipoprotein</fullName>
    </recommendedName>
</protein>
<evidence type="ECO:0000313" key="3">
    <source>
        <dbReference type="Proteomes" id="UP000663207"/>
    </source>
</evidence>
<keyword evidence="1" id="KW-0732">Signal</keyword>
<accession>A0ABX7QZT1</accession>
<reference evidence="2 3" key="1">
    <citation type="submission" date="2021-03" db="EMBL/GenBank/DDBJ databases">
        <title>Novel species identification of genus Shewanella.</title>
        <authorList>
            <person name="Liu G."/>
            <person name="Zhang Q."/>
        </authorList>
    </citation>
    <scope>NUCLEOTIDE SEQUENCE [LARGE SCALE GENOMIC DNA]</scope>
    <source>
        <strain evidence="2 3">FJAT-52962</strain>
    </source>
</reference>
<dbReference type="RefSeq" id="WP_207380339.1">
    <property type="nucleotide sequence ID" value="NZ_CP071502.1"/>
</dbReference>
<dbReference type="EMBL" id="CP071502">
    <property type="protein sequence ID" value="QSX37064.1"/>
    <property type="molecule type" value="Genomic_DNA"/>
</dbReference>
<dbReference type="Proteomes" id="UP000663207">
    <property type="component" value="Chromosome"/>
</dbReference>
<keyword evidence="3" id="KW-1185">Reference proteome</keyword>
<feature type="chain" id="PRO_5047506632" description="Lipoprotein" evidence="1">
    <location>
        <begin position="22"/>
        <end position="177"/>
    </location>
</feature>